<dbReference type="STRING" id="29170.A0A368H6B1"/>
<feature type="region of interest" description="Disordered" evidence="1">
    <location>
        <begin position="27"/>
        <end position="50"/>
    </location>
</feature>
<keyword evidence="3" id="KW-1185">Reference proteome</keyword>
<comment type="caution">
    <text evidence="2">The sequence shown here is derived from an EMBL/GenBank/DDBJ whole genome shotgun (WGS) entry which is preliminary data.</text>
</comment>
<gene>
    <name evidence="2" type="ORF">ANCCAN_01892</name>
</gene>
<dbReference type="OrthoDB" id="5870606at2759"/>
<accession>A0A368H6B1</accession>
<dbReference type="Proteomes" id="UP000252519">
    <property type="component" value="Unassembled WGS sequence"/>
</dbReference>
<sequence>MRSSASTGLRISPAVAATTKVAATVDAQNDCNDDEKEQRRQRRLRRRSIESNIRLPIPSVTAAPEPALSPPRHGIVQRSVVHAPVESMMKMRDTGADEEFRIPLEDNNKPILFYKRKRYQFLNFPRASSKS</sequence>
<dbReference type="EMBL" id="JOJR01000009">
    <property type="protein sequence ID" value="RCN52104.1"/>
    <property type="molecule type" value="Genomic_DNA"/>
</dbReference>
<name>A0A368H6B1_ANCCA</name>
<organism evidence="2 3">
    <name type="scientific">Ancylostoma caninum</name>
    <name type="common">Dog hookworm</name>
    <dbReference type="NCBI Taxonomy" id="29170"/>
    <lineage>
        <taxon>Eukaryota</taxon>
        <taxon>Metazoa</taxon>
        <taxon>Ecdysozoa</taxon>
        <taxon>Nematoda</taxon>
        <taxon>Chromadorea</taxon>
        <taxon>Rhabditida</taxon>
        <taxon>Rhabditina</taxon>
        <taxon>Rhabditomorpha</taxon>
        <taxon>Strongyloidea</taxon>
        <taxon>Ancylostomatidae</taxon>
        <taxon>Ancylostomatinae</taxon>
        <taxon>Ancylostoma</taxon>
    </lineage>
</organism>
<evidence type="ECO:0000313" key="3">
    <source>
        <dbReference type="Proteomes" id="UP000252519"/>
    </source>
</evidence>
<proteinExistence type="predicted"/>
<evidence type="ECO:0000256" key="1">
    <source>
        <dbReference type="SAM" id="MobiDB-lite"/>
    </source>
</evidence>
<protein>
    <submittedName>
        <fullName evidence="2">Uncharacterized protein</fullName>
    </submittedName>
</protein>
<reference evidence="2 3" key="1">
    <citation type="submission" date="2014-10" db="EMBL/GenBank/DDBJ databases">
        <title>Draft genome of the hookworm Ancylostoma caninum.</title>
        <authorList>
            <person name="Mitreva M."/>
        </authorList>
    </citation>
    <scope>NUCLEOTIDE SEQUENCE [LARGE SCALE GENOMIC DNA]</scope>
    <source>
        <strain evidence="2 3">Baltimore</strain>
    </source>
</reference>
<dbReference type="AlphaFoldDB" id="A0A368H6B1"/>
<evidence type="ECO:0000313" key="2">
    <source>
        <dbReference type="EMBL" id="RCN52104.1"/>
    </source>
</evidence>